<evidence type="ECO:0000313" key="3">
    <source>
        <dbReference type="EMBL" id="GLJ79440.1"/>
    </source>
</evidence>
<evidence type="ECO:0000256" key="2">
    <source>
        <dbReference type="SAM" id="Phobius"/>
    </source>
</evidence>
<feature type="transmembrane region" description="Helical" evidence="2">
    <location>
        <begin position="136"/>
        <end position="161"/>
    </location>
</feature>
<comment type="caution">
    <text evidence="3">The sequence shown here is derived from an EMBL/GenBank/DDBJ whole genome shotgun (WGS) entry which is preliminary data.</text>
</comment>
<protein>
    <submittedName>
        <fullName evidence="3">Uncharacterized protein</fullName>
    </submittedName>
</protein>
<feature type="region of interest" description="Disordered" evidence="1">
    <location>
        <begin position="1"/>
        <end position="45"/>
    </location>
</feature>
<evidence type="ECO:0000313" key="4">
    <source>
        <dbReference type="Proteomes" id="UP001142317"/>
    </source>
</evidence>
<gene>
    <name evidence="3" type="ORF">GCM10017586_11220</name>
</gene>
<sequence length="163" mass="15813">MGAGNDPASYNDGMTSPPPPSPGTKPFAAPYVVSPPGRLPEQPARRPSRGVGIAAFLIAAAAAVAGVVVAAVVAARLGTSGAFVRWLDGEGDLSALTPVRGWVLVGEITGWACAVAGATALALGVVAIIRRAGHGLGIGAVGIALGAPVVAVAVASATLFATS</sequence>
<name>A0A9W6M2X0_9MICO</name>
<dbReference type="AlphaFoldDB" id="A0A9W6M2X0"/>
<keyword evidence="2" id="KW-0812">Transmembrane</keyword>
<accession>A0A9W6M2X0</accession>
<reference evidence="3" key="2">
    <citation type="submission" date="2023-01" db="EMBL/GenBank/DDBJ databases">
        <authorList>
            <person name="Sun Q."/>
            <person name="Evtushenko L."/>
        </authorList>
    </citation>
    <scope>NUCLEOTIDE SEQUENCE</scope>
    <source>
        <strain evidence="3">VKM Ac-1447</strain>
    </source>
</reference>
<keyword evidence="2" id="KW-1133">Transmembrane helix</keyword>
<reference evidence="3" key="1">
    <citation type="journal article" date="2014" name="Int. J. Syst. Evol. Microbiol.">
        <title>Complete genome sequence of Corynebacterium casei LMG S-19264T (=DSM 44701T), isolated from a smear-ripened cheese.</title>
        <authorList>
            <consortium name="US DOE Joint Genome Institute (JGI-PGF)"/>
            <person name="Walter F."/>
            <person name="Albersmeier A."/>
            <person name="Kalinowski J."/>
            <person name="Ruckert C."/>
        </authorList>
    </citation>
    <scope>NUCLEOTIDE SEQUENCE</scope>
    <source>
        <strain evidence="3">VKM Ac-1447</strain>
    </source>
</reference>
<dbReference type="EMBL" id="BSEO01000001">
    <property type="protein sequence ID" value="GLJ79440.1"/>
    <property type="molecule type" value="Genomic_DNA"/>
</dbReference>
<feature type="transmembrane region" description="Helical" evidence="2">
    <location>
        <begin position="51"/>
        <end position="77"/>
    </location>
</feature>
<dbReference type="Proteomes" id="UP001142317">
    <property type="component" value="Unassembled WGS sequence"/>
</dbReference>
<evidence type="ECO:0000256" key="1">
    <source>
        <dbReference type="SAM" id="MobiDB-lite"/>
    </source>
</evidence>
<proteinExistence type="predicted"/>
<feature type="transmembrane region" description="Helical" evidence="2">
    <location>
        <begin position="108"/>
        <end position="129"/>
    </location>
</feature>
<organism evidence="3 4">
    <name type="scientific">Microbacterium imperiale</name>
    <dbReference type="NCBI Taxonomy" id="33884"/>
    <lineage>
        <taxon>Bacteria</taxon>
        <taxon>Bacillati</taxon>
        <taxon>Actinomycetota</taxon>
        <taxon>Actinomycetes</taxon>
        <taxon>Micrococcales</taxon>
        <taxon>Microbacteriaceae</taxon>
        <taxon>Microbacterium</taxon>
    </lineage>
</organism>
<keyword evidence="4" id="KW-1185">Reference proteome</keyword>
<keyword evidence="2" id="KW-0472">Membrane</keyword>